<dbReference type="AlphaFoldDB" id="A0A5C3EGL4"/>
<evidence type="ECO:0000313" key="1">
    <source>
        <dbReference type="EMBL" id="SPO29205.1"/>
    </source>
</evidence>
<sequence length="110" mass="11849">MLRLASNPALWCMFASVGISCKPSTITFQLSKPATSLFALTKPPSISGDFFMPTPSRPPARRPCPKSVPGRSSAVFRFHDVASALKIRSAALNLPLCGVPARFLPPFEAF</sequence>
<dbReference type="PROSITE" id="PS51257">
    <property type="entry name" value="PROKAR_LIPOPROTEIN"/>
    <property type="match status" value="1"/>
</dbReference>
<dbReference type="EMBL" id="OOIN01000027">
    <property type="protein sequence ID" value="SPO29205.1"/>
    <property type="molecule type" value="Genomic_DNA"/>
</dbReference>
<evidence type="ECO:0000313" key="2">
    <source>
        <dbReference type="Proteomes" id="UP000324022"/>
    </source>
</evidence>
<reference evidence="1 2" key="1">
    <citation type="submission" date="2018-03" db="EMBL/GenBank/DDBJ databases">
        <authorList>
            <person name="Guldener U."/>
        </authorList>
    </citation>
    <scope>NUCLEOTIDE SEQUENCE [LARGE SCALE GENOMIC DNA]</scope>
    <source>
        <strain evidence="1 2">NBRC100155</strain>
    </source>
</reference>
<accession>A0A5C3EGL4</accession>
<proteinExistence type="predicted"/>
<organism evidence="1 2">
    <name type="scientific">Ustilago trichophora</name>
    <dbReference type="NCBI Taxonomy" id="86804"/>
    <lineage>
        <taxon>Eukaryota</taxon>
        <taxon>Fungi</taxon>
        <taxon>Dikarya</taxon>
        <taxon>Basidiomycota</taxon>
        <taxon>Ustilaginomycotina</taxon>
        <taxon>Ustilaginomycetes</taxon>
        <taxon>Ustilaginales</taxon>
        <taxon>Ustilaginaceae</taxon>
        <taxon>Ustilago</taxon>
    </lineage>
</organism>
<keyword evidence="2" id="KW-1185">Reference proteome</keyword>
<dbReference type="Proteomes" id="UP000324022">
    <property type="component" value="Unassembled WGS sequence"/>
</dbReference>
<protein>
    <submittedName>
        <fullName evidence="1">Uncharacterized protein</fullName>
    </submittedName>
</protein>
<name>A0A5C3EGL4_9BASI</name>
<gene>
    <name evidence="1" type="ORF">UTRI_06154</name>
</gene>